<accession>A0A2T4GQG0</accession>
<comment type="caution">
    <text evidence="1">The sequence shown here is derived from an EMBL/GenBank/DDBJ whole genome shotgun (WGS) entry which is preliminary data.</text>
</comment>
<reference evidence="1 2" key="1">
    <citation type="submission" date="2018-02" db="EMBL/GenBank/DDBJ databases">
        <title>Fusarium culmorum secondary metabolites in fungal-bacterial-plant interactions.</title>
        <authorList>
            <person name="Schmidt R."/>
        </authorList>
    </citation>
    <scope>NUCLEOTIDE SEQUENCE [LARGE SCALE GENOMIC DNA]</scope>
    <source>
        <strain evidence="1 2">PV</strain>
    </source>
</reference>
<dbReference type="EMBL" id="PVEM01000012">
    <property type="protein sequence ID" value="PTD05774.1"/>
    <property type="molecule type" value="Genomic_DNA"/>
</dbReference>
<gene>
    <name evidence="1" type="ORF">FCULG_00001897</name>
</gene>
<protein>
    <submittedName>
        <fullName evidence="1">Uncharacterized protein</fullName>
    </submittedName>
</protein>
<evidence type="ECO:0000313" key="2">
    <source>
        <dbReference type="Proteomes" id="UP000241587"/>
    </source>
</evidence>
<dbReference type="OMA" id="TRHASCK"/>
<sequence>MSEQFEKLILRALDKLSLDDKQKEVVLNVDALDECIDTYQQSKILKLLSRLHQNGLKRLSTSLQETKIIAHFKRTRHASCKLDEYDTFGVEKGIRVVLRDDIKAFLLCDWTGDDGLKRLVSIESLLFIAATTFLSMIKDGKWAESPDYKLQAIFNSSTATISNMQAVSEPVVTRMGNVVDNFQLDVGSIICLAKFPPKWRGLQRSMDCLLLPSLGQLVRELD</sequence>
<dbReference type="Proteomes" id="UP000241587">
    <property type="component" value="Unassembled WGS sequence"/>
</dbReference>
<proteinExistence type="predicted"/>
<keyword evidence="2" id="KW-1185">Reference proteome</keyword>
<organism evidence="1 2">
    <name type="scientific">Fusarium culmorum</name>
    <dbReference type="NCBI Taxonomy" id="5516"/>
    <lineage>
        <taxon>Eukaryota</taxon>
        <taxon>Fungi</taxon>
        <taxon>Dikarya</taxon>
        <taxon>Ascomycota</taxon>
        <taxon>Pezizomycotina</taxon>
        <taxon>Sordariomycetes</taxon>
        <taxon>Hypocreomycetidae</taxon>
        <taxon>Hypocreales</taxon>
        <taxon>Nectriaceae</taxon>
        <taxon>Fusarium</taxon>
    </lineage>
</organism>
<name>A0A2T4GQG0_FUSCU</name>
<dbReference type="AlphaFoldDB" id="A0A2T4GQG0"/>
<evidence type="ECO:0000313" key="1">
    <source>
        <dbReference type="EMBL" id="PTD05774.1"/>
    </source>
</evidence>